<sequence>MNIFRINRAGAFMKSPNQGLAALRRFSKIVNFLPAILPVWRLSYDTSPDGVVSEMFYSPAQSGRFFLPTTPLNEFGLHLS</sequence>
<dbReference type="Proteomes" id="UP001595697">
    <property type="component" value="Unassembled WGS sequence"/>
</dbReference>
<accession>A0ABV8E505</accession>
<name>A0ABV8E505_9HYPH</name>
<protein>
    <submittedName>
        <fullName evidence="1">Uncharacterized protein</fullName>
    </submittedName>
</protein>
<evidence type="ECO:0000313" key="2">
    <source>
        <dbReference type="Proteomes" id="UP001595697"/>
    </source>
</evidence>
<evidence type="ECO:0000313" key="1">
    <source>
        <dbReference type="EMBL" id="MFC3967516.1"/>
    </source>
</evidence>
<proteinExistence type="predicted"/>
<comment type="caution">
    <text evidence="1">The sequence shown here is derived from an EMBL/GenBank/DDBJ whole genome shotgun (WGS) entry which is preliminary data.</text>
</comment>
<organism evidence="1 2">
    <name type="scientific">Rhizobium lemnae</name>
    <dbReference type="NCBI Taxonomy" id="1214924"/>
    <lineage>
        <taxon>Bacteria</taxon>
        <taxon>Pseudomonadati</taxon>
        <taxon>Pseudomonadota</taxon>
        <taxon>Alphaproteobacteria</taxon>
        <taxon>Hyphomicrobiales</taxon>
        <taxon>Rhizobiaceae</taxon>
        <taxon>Rhizobium/Agrobacterium group</taxon>
        <taxon>Rhizobium</taxon>
    </lineage>
</organism>
<gene>
    <name evidence="1" type="ORF">ACFOVS_05110</name>
</gene>
<reference evidence="2" key="1">
    <citation type="journal article" date="2019" name="Int. J. Syst. Evol. Microbiol.">
        <title>The Global Catalogue of Microorganisms (GCM) 10K type strain sequencing project: providing services to taxonomists for standard genome sequencing and annotation.</title>
        <authorList>
            <consortium name="The Broad Institute Genomics Platform"/>
            <consortium name="The Broad Institute Genome Sequencing Center for Infectious Disease"/>
            <person name="Wu L."/>
            <person name="Ma J."/>
        </authorList>
    </citation>
    <scope>NUCLEOTIDE SEQUENCE [LARGE SCALE GENOMIC DNA]</scope>
    <source>
        <strain evidence="2">TBRC 5781</strain>
    </source>
</reference>
<dbReference type="RefSeq" id="WP_247259276.1">
    <property type="nucleotide sequence ID" value="NZ_JALJQZ010000002.1"/>
</dbReference>
<keyword evidence="2" id="KW-1185">Reference proteome</keyword>
<dbReference type="EMBL" id="JBHSBD010000016">
    <property type="protein sequence ID" value="MFC3967516.1"/>
    <property type="molecule type" value="Genomic_DNA"/>
</dbReference>